<evidence type="ECO:0000256" key="1">
    <source>
        <dbReference type="SAM" id="SignalP"/>
    </source>
</evidence>
<dbReference type="AlphaFoldDB" id="A0A931GTL4"/>
<organism evidence="2 3">
    <name type="scientific">Panacibacter microcysteis</name>
    <dbReference type="NCBI Taxonomy" id="2793269"/>
    <lineage>
        <taxon>Bacteria</taxon>
        <taxon>Pseudomonadati</taxon>
        <taxon>Bacteroidota</taxon>
        <taxon>Chitinophagia</taxon>
        <taxon>Chitinophagales</taxon>
        <taxon>Chitinophagaceae</taxon>
        <taxon>Panacibacter</taxon>
    </lineage>
</organism>
<evidence type="ECO:0000313" key="2">
    <source>
        <dbReference type="EMBL" id="MBG9375686.1"/>
    </source>
</evidence>
<protein>
    <recommendedName>
        <fullName evidence="4">Beta-lactamase-inhibitor-like PepSY-like domain-containing protein</fullName>
    </recommendedName>
</protein>
<evidence type="ECO:0000313" key="3">
    <source>
        <dbReference type="Proteomes" id="UP000628448"/>
    </source>
</evidence>
<accession>A0A931GTL4</accession>
<keyword evidence="1" id="KW-0732">Signal</keyword>
<gene>
    <name evidence="2" type="ORF">I5907_05540</name>
</gene>
<dbReference type="Gene3D" id="3.10.450.360">
    <property type="match status" value="1"/>
</dbReference>
<proteinExistence type="predicted"/>
<name>A0A931GTL4_9BACT</name>
<keyword evidence="3" id="KW-1185">Reference proteome</keyword>
<sequence>MKPQINLLADKVKRLLSRKGIVVLLAATLVTSSAFAGVEDNKEKAIKNLREEFASAKDVQWKVTENYLKASFNWNNQQLEVFYNYEGEMIAKSRHIEPTSLPLDAQQTITKKYPGYRSDETVEYDGIEGDHYFYTSLVKDNTKILLQITTQGDVSVYRK</sequence>
<dbReference type="SUPFAM" id="SSF160574">
    <property type="entry name" value="BT0923-like"/>
    <property type="match status" value="1"/>
</dbReference>
<dbReference type="EMBL" id="JADWYR010000001">
    <property type="protein sequence ID" value="MBG9375686.1"/>
    <property type="molecule type" value="Genomic_DNA"/>
</dbReference>
<evidence type="ECO:0008006" key="4">
    <source>
        <dbReference type="Google" id="ProtNLM"/>
    </source>
</evidence>
<dbReference type="Proteomes" id="UP000628448">
    <property type="component" value="Unassembled WGS sequence"/>
</dbReference>
<dbReference type="RefSeq" id="WP_196989723.1">
    <property type="nucleotide sequence ID" value="NZ_JADWYR010000001.1"/>
</dbReference>
<feature type="signal peptide" evidence="1">
    <location>
        <begin position="1"/>
        <end position="36"/>
    </location>
</feature>
<reference evidence="2" key="1">
    <citation type="submission" date="2020-11" db="EMBL/GenBank/DDBJ databases">
        <title>Bacterial whole genome sequence for Panacibacter sp. DH6.</title>
        <authorList>
            <person name="Le V."/>
            <person name="Ko S."/>
            <person name="Ahn C.-Y."/>
            <person name="Oh H.-M."/>
        </authorList>
    </citation>
    <scope>NUCLEOTIDE SEQUENCE</scope>
    <source>
        <strain evidence="2">DH6</strain>
    </source>
</reference>
<feature type="chain" id="PRO_5036866177" description="Beta-lactamase-inhibitor-like PepSY-like domain-containing protein" evidence="1">
    <location>
        <begin position="37"/>
        <end position="159"/>
    </location>
</feature>
<comment type="caution">
    <text evidence="2">The sequence shown here is derived from an EMBL/GenBank/DDBJ whole genome shotgun (WGS) entry which is preliminary data.</text>
</comment>